<keyword evidence="4" id="KW-1185">Reference proteome</keyword>
<proteinExistence type="predicted"/>
<keyword evidence="2" id="KW-0472">Membrane</keyword>
<keyword evidence="2" id="KW-1133">Transmembrane helix</keyword>
<evidence type="ECO:0000313" key="3">
    <source>
        <dbReference type="EMBL" id="QBI54588.1"/>
    </source>
</evidence>
<keyword evidence="2" id="KW-0812">Transmembrane</keyword>
<feature type="region of interest" description="Disordered" evidence="1">
    <location>
        <begin position="1"/>
        <end position="22"/>
    </location>
</feature>
<dbReference type="EMBL" id="CP036455">
    <property type="protein sequence ID" value="QBI54588.1"/>
    <property type="molecule type" value="Genomic_DNA"/>
</dbReference>
<accession>A0A4P6Q1W3</accession>
<dbReference type="OrthoDB" id="3854538at2"/>
<dbReference type="RefSeq" id="WP_131098744.1">
    <property type="nucleotide sequence ID" value="NZ_CP036455.1"/>
</dbReference>
<organism evidence="3 4">
    <name type="scientific">Streptomonospora litoralis</name>
    <dbReference type="NCBI Taxonomy" id="2498135"/>
    <lineage>
        <taxon>Bacteria</taxon>
        <taxon>Bacillati</taxon>
        <taxon>Actinomycetota</taxon>
        <taxon>Actinomycetes</taxon>
        <taxon>Streptosporangiales</taxon>
        <taxon>Nocardiopsidaceae</taxon>
        <taxon>Streptomonospora</taxon>
    </lineage>
</organism>
<gene>
    <name evidence="3" type="ORF">EKD16_14035</name>
</gene>
<sequence>MPDESSTARPGSDAPAAAPNARSAGADLAASLQASRELGPDYDEAIAAAIVERLDHTVEERVRNQLSAAGIDPRNPAKPAQPSDQWWGKWVMGLLSMCLVIPLSAIGGSFMGPAGVIMAWAGVIVLYVATMVAGRR</sequence>
<dbReference type="Proteomes" id="UP000292235">
    <property type="component" value="Chromosome"/>
</dbReference>
<reference evidence="3 4" key="1">
    <citation type="submission" date="2019-02" db="EMBL/GenBank/DDBJ databases">
        <authorList>
            <person name="Khodamoradi S."/>
            <person name="Hahnke R.L."/>
            <person name="Kaempfer P."/>
            <person name="Schumann P."/>
            <person name="Rohde M."/>
            <person name="Steinert M."/>
            <person name="Luzhetskyy A."/>
            <person name="Wink J."/>
            <person name="Ruckert C."/>
        </authorList>
    </citation>
    <scope>NUCLEOTIDE SEQUENCE [LARGE SCALE GENOMIC DNA]</scope>
    <source>
        <strain evidence="3 4">M2</strain>
    </source>
</reference>
<protein>
    <submittedName>
        <fullName evidence="3">Uncharacterized protein</fullName>
    </submittedName>
</protein>
<evidence type="ECO:0000313" key="4">
    <source>
        <dbReference type="Proteomes" id="UP000292235"/>
    </source>
</evidence>
<evidence type="ECO:0000256" key="1">
    <source>
        <dbReference type="SAM" id="MobiDB-lite"/>
    </source>
</evidence>
<feature type="transmembrane region" description="Helical" evidence="2">
    <location>
        <begin position="117"/>
        <end position="134"/>
    </location>
</feature>
<dbReference type="AlphaFoldDB" id="A0A4P6Q1W3"/>
<name>A0A4P6Q1W3_9ACTN</name>
<feature type="transmembrane region" description="Helical" evidence="2">
    <location>
        <begin position="90"/>
        <end position="111"/>
    </location>
</feature>
<dbReference type="KEGG" id="strr:EKD16_14035"/>
<feature type="compositionally biased region" description="Low complexity" evidence="1">
    <location>
        <begin position="11"/>
        <end position="22"/>
    </location>
</feature>
<evidence type="ECO:0000256" key="2">
    <source>
        <dbReference type="SAM" id="Phobius"/>
    </source>
</evidence>